<dbReference type="InterPro" id="IPR001155">
    <property type="entry name" value="OxRdtase_FMN_N"/>
</dbReference>
<protein>
    <submittedName>
        <fullName evidence="7">2,4-dienoyl-CoA reductase-like NADH-dependent reductase (Old Yellow Enzyme family)</fullName>
    </submittedName>
</protein>
<organism evidence="7 8">
    <name type="scientific">Arcticibacter pallidicorallinus</name>
    <dbReference type="NCBI Taxonomy" id="1259464"/>
    <lineage>
        <taxon>Bacteria</taxon>
        <taxon>Pseudomonadati</taxon>
        <taxon>Bacteroidota</taxon>
        <taxon>Sphingobacteriia</taxon>
        <taxon>Sphingobacteriales</taxon>
        <taxon>Sphingobacteriaceae</taxon>
        <taxon>Arcticibacter</taxon>
    </lineage>
</organism>
<dbReference type="Pfam" id="PF00724">
    <property type="entry name" value="Oxidored_FMN"/>
    <property type="match status" value="1"/>
</dbReference>
<feature type="domain" description="NADH:flavin oxidoreductase/NADH oxidase N-terminal" evidence="6">
    <location>
        <begin position="29"/>
        <end position="364"/>
    </location>
</feature>
<evidence type="ECO:0000313" key="7">
    <source>
        <dbReference type="EMBL" id="PRY54656.1"/>
    </source>
</evidence>
<dbReference type="InterPro" id="IPR044152">
    <property type="entry name" value="YqjM-like"/>
</dbReference>
<dbReference type="PANTHER" id="PTHR43303">
    <property type="entry name" value="NADPH DEHYDROGENASE C23G7.10C-RELATED"/>
    <property type="match status" value="1"/>
</dbReference>
<evidence type="ECO:0000259" key="6">
    <source>
        <dbReference type="Pfam" id="PF00724"/>
    </source>
</evidence>
<comment type="caution">
    <text evidence="7">The sequence shown here is derived from an EMBL/GenBank/DDBJ whole genome shotgun (WGS) entry which is preliminary data.</text>
</comment>
<evidence type="ECO:0000256" key="2">
    <source>
        <dbReference type="ARBA" id="ARBA00022630"/>
    </source>
</evidence>
<proteinExistence type="predicted"/>
<dbReference type="CDD" id="cd02932">
    <property type="entry name" value="OYE_YqiM_FMN"/>
    <property type="match status" value="1"/>
</dbReference>
<reference evidence="7 8" key="1">
    <citation type="submission" date="2018-03" db="EMBL/GenBank/DDBJ databases">
        <title>Genomic Encyclopedia of Type Strains, Phase III (KMG-III): the genomes of soil and plant-associated and newly described type strains.</title>
        <authorList>
            <person name="Whitman W."/>
        </authorList>
    </citation>
    <scope>NUCLEOTIDE SEQUENCE [LARGE SCALE GENOMIC DNA]</scope>
    <source>
        <strain evidence="7 8">CGMCC 1.9313</strain>
    </source>
</reference>
<dbReference type="Proteomes" id="UP000238034">
    <property type="component" value="Unassembled WGS sequence"/>
</dbReference>
<keyword evidence="8" id="KW-1185">Reference proteome</keyword>
<evidence type="ECO:0000256" key="1">
    <source>
        <dbReference type="ARBA" id="ARBA00001917"/>
    </source>
</evidence>
<dbReference type="Gene3D" id="3.20.20.70">
    <property type="entry name" value="Aldolase class I"/>
    <property type="match status" value="1"/>
</dbReference>
<dbReference type="InterPro" id="IPR013785">
    <property type="entry name" value="Aldolase_TIM"/>
</dbReference>
<evidence type="ECO:0000313" key="8">
    <source>
        <dbReference type="Proteomes" id="UP000238034"/>
    </source>
</evidence>
<keyword evidence="2" id="KW-0285">Flavoprotein</keyword>
<dbReference type="AlphaFoldDB" id="A0A2T0U9Q9"/>
<evidence type="ECO:0000256" key="4">
    <source>
        <dbReference type="ARBA" id="ARBA00022857"/>
    </source>
</evidence>
<name>A0A2T0U9Q9_9SPHI</name>
<dbReference type="PANTHER" id="PTHR43303:SF4">
    <property type="entry name" value="NADPH DEHYDROGENASE C23G7.10C-RELATED"/>
    <property type="match status" value="1"/>
</dbReference>
<sequence>MKASAGQSSASKNRYTAALLIEETLMAILFEPIRVRSIEFRNRIVVSPMCQYSAEEGFANDWHMVHLGSRAVGGAGLVIAEATAVSPEGRISPGDLGIWLDDHIPALSRIATFIHEQGSVAGIQIAHAGRKASHDAPWNGGAFLSEHEGGWKTVGPSAIPFAAGDSLPHSLTPEGLENVIIDFHAAAKRALEAGFKVLEIHAAHGYLLHEFLSPLSNFRSDEYGGSFENRIRLLVEVIEAVRKVWPDELPLFVRISATDWVEGGWTSEDSVRLASVLKEKGVDVIDCSTGGNVPNAEIPAGPNYQVPFAENVKRESGMMTGAVGIITSAQQAEDILQNGQADFVLLAREMLRDPYFPMHAAQQLGVDIKWPLQYERAKRP</sequence>
<dbReference type="RefSeq" id="WP_245925435.1">
    <property type="nucleotide sequence ID" value="NZ_PVTH01000002.1"/>
</dbReference>
<dbReference type="GO" id="GO:0010181">
    <property type="term" value="F:FMN binding"/>
    <property type="evidence" value="ECO:0007669"/>
    <property type="project" value="InterPro"/>
</dbReference>
<dbReference type="GO" id="GO:0003959">
    <property type="term" value="F:NADPH dehydrogenase activity"/>
    <property type="evidence" value="ECO:0007669"/>
    <property type="project" value="InterPro"/>
</dbReference>
<evidence type="ECO:0000256" key="3">
    <source>
        <dbReference type="ARBA" id="ARBA00022643"/>
    </source>
</evidence>
<gene>
    <name evidence="7" type="ORF">B0I27_102426</name>
</gene>
<dbReference type="GO" id="GO:0050661">
    <property type="term" value="F:NADP binding"/>
    <property type="evidence" value="ECO:0007669"/>
    <property type="project" value="InterPro"/>
</dbReference>
<keyword evidence="3" id="KW-0288">FMN</keyword>
<keyword evidence="4" id="KW-0521">NADP</keyword>
<comment type="cofactor">
    <cofactor evidence="1">
        <name>FMN</name>
        <dbReference type="ChEBI" id="CHEBI:58210"/>
    </cofactor>
</comment>
<keyword evidence="5" id="KW-0560">Oxidoreductase</keyword>
<accession>A0A2T0U9Q9</accession>
<evidence type="ECO:0000256" key="5">
    <source>
        <dbReference type="ARBA" id="ARBA00023002"/>
    </source>
</evidence>
<dbReference type="NCBIfam" id="NF010047">
    <property type="entry name" value="PRK13523.1"/>
    <property type="match status" value="1"/>
</dbReference>
<dbReference type="SUPFAM" id="SSF51395">
    <property type="entry name" value="FMN-linked oxidoreductases"/>
    <property type="match status" value="1"/>
</dbReference>
<dbReference type="EMBL" id="PVTH01000002">
    <property type="protein sequence ID" value="PRY54656.1"/>
    <property type="molecule type" value="Genomic_DNA"/>
</dbReference>